<feature type="region of interest" description="Disordered" evidence="1">
    <location>
        <begin position="93"/>
        <end position="272"/>
    </location>
</feature>
<dbReference type="GeneID" id="116214906"/>
<evidence type="ECO:0000256" key="1">
    <source>
        <dbReference type="SAM" id="MobiDB-lite"/>
    </source>
</evidence>
<dbReference type="AlphaFoldDB" id="A0A218WQ69"/>
<name>A0A218WQ69_PUNGR</name>
<gene>
    <name evidence="3" type="ORF">CDL15_Pgr004553</name>
    <name evidence="4" type="ORF">CRG98_040853</name>
</gene>
<evidence type="ECO:0000313" key="4">
    <source>
        <dbReference type="EMBL" id="PKI38740.1"/>
    </source>
</evidence>
<sequence>MAEENNNPPATPEPIKREKVNLRRYSMGPSSSSSSTPNYLRASTGSCHDFCKYGKAHSCEPKARNPFPKRLIKRPPEDEILVKSAVFPERIKKSPVNRPKSSSGAEIPVREASDIVKQKVLKAERRNSMRGDLQVEKKKTTPAVATKSSLNSSTLSLNARKPMKKDGFSTNETSKGVMPTDETSKRVMPTNEISKRDMPTNETSKGVLPANETPKRALPKPKERRLSGSIVTPVKSSPLILRRLSTSNDSSQLRLQKKGETKTRESPRTQKRVGTKNLNVFSSAPPPSKPSISKRITVKNVPRTIVGKKVTNGATSGKSEDEVKNVGVSNKEEIAEKTLYIVNVEETESKTSGAITSERIDVNMGEVSNKEEIVEKTLYIVNVEETESKTSEAITSESIDVNVVNVEETESKPLEVVPDETIAESNIENVEEIENRSSNESVAESISLPLGESPSLSPSDSPPLLQQDDQTESEYTMSESEEYSASDYEESNLMQGSGVSEEGDGKNQPRKGRHHLPEPEEGSKPTKLRFRRGRIIDVQHESNTPRRLRFRRGRLPGETKNLNPEPRRKKREQIEAVSNNDGSEEGSTKVILRHSDVQEKKDAKGLFNNVIEETASKLVETRKSKVKALVGAFETVISLQDTKPAANT</sequence>
<evidence type="ECO:0000313" key="6">
    <source>
        <dbReference type="Proteomes" id="UP000233551"/>
    </source>
</evidence>
<feature type="region of interest" description="Disordered" evidence="1">
    <location>
        <begin position="428"/>
        <end position="531"/>
    </location>
</feature>
<evidence type="ECO:0000259" key="2">
    <source>
        <dbReference type="SMART" id="SM01054"/>
    </source>
</evidence>
<feature type="compositionally biased region" description="Low complexity" evidence="1">
    <location>
        <begin position="148"/>
        <end position="158"/>
    </location>
</feature>
<feature type="compositionally biased region" description="Acidic residues" evidence="1">
    <location>
        <begin position="479"/>
        <end position="490"/>
    </location>
</feature>
<dbReference type="GO" id="GO:0005516">
    <property type="term" value="F:calmodulin binding"/>
    <property type="evidence" value="ECO:0007669"/>
    <property type="project" value="InterPro"/>
</dbReference>
<dbReference type="Proteomes" id="UP000197138">
    <property type="component" value="Unassembled WGS sequence"/>
</dbReference>
<dbReference type="STRING" id="22663.A0A218WQ69"/>
<dbReference type="Proteomes" id="UP000233551">
    <property type="component" value="Unassembled WGS sequence"/>
</dbReference>
<reference evidence="3" key="2">
    <citation type="submission" date="2017-06" db="EMBL/GenBank/DDBJ databases">
        <title>The pomegranate genome and the genomics of punicalagin biosynthesis.</title>
        <authorList>
            <person name="Xu C."/>
        </authorList>
    </citation>
    <scope>NUCLEOTIDE SEQUENCE [LARGE SCALE GENOMIC DNA]</scope>
    <source>
        <tissue evidence="3">Fresh leaf</tissue>
    </source>
</reference>
<evidence type="ECO:0000313" key="3">
    <source>
        <dbReference type="EMBL" id="OWM74786.1"/>
    </source>
</evidence>
<feature type="compositionally biased region" description="Polar residues" evidence="1">
    <location>
        <begin position="244"/>
        <end position="254"/>
    </location>
</feature>
<protein>
    <recommendedName>
        <fullName evidence="2">Calmodulin-binding domain-containing protein</fullName>
    </recommendedName>
</protein>
<accession>A0A218WQ69</accession>
<keyword evidence="6" id="KW-1185">Reference proteome</keyword>
<dbReference type="EMBL" id="MTKT01003433">
    <property type="protein sequence ID" value="OWM74786.1"/>
    <property type="molecule type" value="Genomic_DNA"/>
</dbReference>
<dbReference type="EMBL" id="PGOL01004026">
    <property type="protein sequence ID" value="PKI38740.1"/>
    <property type="molecule type" value="Genomic_DNA"/>
</dbReference>
<evidence type="ECO:0000313" key="5">
    <source>
        <dbReference type="Proteomes" id="UP000197138"/>
    </source>
</evidence>
<feature type="region of interest" description="Disordered" evidence="1">
    <location>
        <begin position="1"/>
        <end position="41"/>
    </location>
</feature>
<dbReference type="SMART" id="SM01054">
    <property type="entry name" value="CaM_binding"/>
    <property type="match status" value="1"/>
</dbReference>
<feature type="domain" description="Calmodulin-binding" evidence="2">
    <location>
        <begin position="524"/>
        <end position="638"/>
    </location>
</feature>
<reference evidence="4 6" key="3">
    <citation type="submission" date="2017-11" db="EMBL/GenBank/DDBJ databases">
        <title>De-novo sequencing of pomegranate (Punica granatum L.) genome.</title>
        <authorList>
            <person name="Akparov Z."/>
            <person name="Amiraslanov A."/>
            <person name="Hajiyeva S."/>
            <person name="Abbasov M."/>
            <person name="Kaur K."/>
            <person name="Hamwieh A."/>
            <person name="Solovyev V."/>
            <person name="Salamov A."/>
            <person name="Braich B."/>
            <person name="Kosarev P."/>
            <person name="Mahmoud A."/>
            <person name="Hajiyev E."/>
            <person name="Babayeva S."/>
            <person name="Izzatullayeva V."/>
            <person name="Mammadov A."/>
            <person name="Mammadov A."/>
            <person name="Sharifova S."/>
            <person name="Ojaghi J."/>
            <person name="Eynullazada K."/>
            <person name="Bayramov B."/>
            <person name="Abdulazimova A."/>
            <person name="Shahmuradov I."/>
        </authorList>
    </citation>
    <scope>NUCLEOTIDE SEQUENCE [LARGE SCALE GENOMIC DNA]</scope>
    <source>
        <strain evidence="4">AG2017</strain>
        <strain evidence="6">cv. AG2017</strain>
        <tissue evidence="4">Leaf</tissue>
    </source>
</reference>
<feature type="compositionally biased region" description="Basic and acidic residues" evidence="1">
    <location>
        <begin position="257"/>
        <end position="268"/>
    </location>
</feature>
<dbReference type="InterPro" id="IPR012417">
    <property type="entry name" value="CaM-bd_dom_pln"/>
</dbReference>
<feature type="compositionally biased region" description="Basic and acidic residues" evidence="1">
    <location>
        <begin position="515"/>
        <end position="524"/>
    </location>
</feature>
<organism evidence="3 5">
    <name type="scientific">Punica granatum</name>
    <name type="common">Pomegranate</name>
    <dbReference type="NCBI Taxonomy" id="22663"/>
    <lineage>
        <taxon>Eukaryota</taxon>
        <taxon>Viridiplantae</taxon>
        <taxon>Streptophyta</taxon>
        <taxon>Embryophyta</taxon>
        <taxon>Tracheophyta</taxon>
        <taxon>Spermatophyta</taxon>
        <taxon>Magnoliopsida</taxon>
        <taxon>eudicotyledons</taxon>
        <taxon>Gunneridae</taxon>
        <taxon>Pentapetalae</taxon>
        <taxon>rosids</taxon>
        <taxon>malvids</taxon>
        <taxon>Myrtales</taxon>
        <taxon>Lythraceae</taxon>
        <taxon>Punica</taxon>
    </lineage>
</organism>
<dbReference type="Pfam" id="PF07839">
    <property type="entry name" value="CaM_binding"/>
    <property type="match status" value="1"/>
</dbReference>
<dbReference type="PANTHER" id="PTHR33349:SF41">
    <property type="entry name" value="EMB|CAB62594.1"/>
    <property type="match status" value="1"/>
</dbReference>
<dbReference type="PANTHER" id="PTHR33349">
    <property type="entry name" value="EMB|CAB62594.1"/>
    <property type="match status" value="1"/>
</dbReference>
<feature type="region of interest" description="Disordered" evidence="1">
    <location>
        <begin position="554"/>
        <end position="587"/>
    </location>
</feature>
<reference evidence="5" key="1">
    <citation type="journal article" date="2017" name="Plant J.">
        <title>The pomegranate (Punica granatum L.) genome and the genomics of punicalagin biosynthesis.</title>
        <authorList>
            <person name="Qin G."/>
            <person name="Xu C."/>
            <person name="Ming R."/>
            <person name="Tang H."/>
            <person name="Guyot R."/>
            <person name="Kramer E.M."/>
            <person name="Hu Y."/>
            <person name="Yi X."/>
            <person name="Qi Y."/>
            <person name="Xu X."/>
            <person name="Gao Z."/>
            <person name="Pan H."/>
            <person name="Jian J."/>
            <person name="Tian Y."/>
            <person name="Yue Z."/>
            <person name="Xu Y."/>
        </authorList>
    </citation>
    <scope>NUCLEOTIDE SEQUENCE [LARGE SCALE GENOMIC DNA]</scope>
    <source>
        <strain evidence="5">cv. Dabenzi</strain>
    </source>
</reference>
<feature type="compositionally biased region" description="Low complexity" evidence="1">
    <location>
        <begin position="436"/>
        <end position="465"/>
    </location>
</feature>
<feature type="compositionally biased region" description="Basic and acidic residues" evidence="1">
    <location>
        <begin position="108"/>
        <end position="139"/>
    </location>
</feature>
<dbReference type="OrthoDB" id="766386at2759"/>
<comment type="caution">
    <text evidence="3">The sequence shown here is derived from an EMBL/GenBank/DDBJ whole genome shotgun (WGS) entry which is preliminary data.</text>
</comment>
<proteinExistence type="predicted"/>